<evidence type="ECO:0008006" key="8">
    <source>
        <dbReference type="Google" id="ProtNLM"/>
    </source>
</evidence>
<evidence type="ECO:0000313" key="7">
    <source>
        <dbReference type="Proteomes" id="UP001408789"/>
    </source>
</evidence>
<evidence type="ECO:0000256" key="3">
    <source>
        <dbReference type="ARBA" id="ARBA00005784"/>
    </source>
</evidence>
<dbReference type="InterPro" id="IPR004963">
    <property type="entry name" value="PAE/NOTUM"/>
</dbReference>
<organism evidence="6 7">
    <name type="scientific">Deinandra increscens subsp. villosa</name>
    <dbReference type="NCBI Taxonomy" id="3103831"/>
    <lineage>
        <taxon>Eukaryota</taxon>
        <taxon>Viridiplantae</taxon>
        <taxon>Streptophyta</taxon>
        <taxon>Embryophyta</taxon>
        <taxon>Tracheophyta</taxon>
        <taxon>Spermatophyta</taxon>
        <taxon>Magnoliopsida</taxon>
        <taxon>eudicotyledons</taxon>
        <taxon>Gunneridae</taxon>
        <taxon>Pentapetalae</taxon>
        <taxon>asterids</taxon>
        <taxon>campanulids</taxon>
        <taxon>Asterales</taxon>
        <taxon>Asteraceae</taxon>
        <taxon>Asteroideae</taxon>
        <taxon>Heliantheae alliance</taxon>
        <taxon>Madieae</taxon>
        <taxon>Madiinae</taxon>
        <taxon>Deinandra</taxon>
    </lineage>
</organism>
<sequence>MADGLGSSMLMPELNFSGILSNKQHQNPKFYNWNRVYMRYCDGSSFTGDVEEVDQVYANGLYFRGARVFNAIVEELMSIGMKDAQNALLSGCSAGGLAAILNCDKFRGYFSSSTRVKCVPDAGYFGHVKDLSGEYQFEQYYDKVVTLHGSAKNLPSGCTSNMKPGLCFYPQYAMPYVKTPVFVVNSAYDVWQVFNILASNETDPNGEFNNCKMDLDECSATQLKRLEDFRMEFLGAVSAVANSSTNGMFINTCYTHCETDHPIWFENPTSKLDDKTMAEAVNDWFYDKAKFQKIDTENVDPHYCYDNKYINANYIIFEHKSFRVFVTNKKRMFKSRARREYQYLVVCVMVFLHIESSEEVGINIIGSAVVKGAEFYNWNRVYMRYCDGSSFTGDVEEVDQVYANGLYFRGARVFNAIVEELMSIGMKDAQNALLSGCSAGGLAAILNCDKFRGYFSSSTRVKCVPDAGYFGHVKDLSGEYQFEQYYDKVVTLHGSAKNLPSGCTSNMKPGLCFYPQYAMPYVKTPVFVVNSAYDVWQVFNILASNETDPNGEFNNCKMDLDECSATQLKRLEDFRMEFLGAVSAVANSSTNGMFINTCYTHCETDHPIWFENPTSKLDDKTMAEAVNDWFYDKAKFQKIDTENVDPHYCYDNKFSI</sequence>
<dbReference type="PANTHER" id="PTHR21562:SF119">
    <property type="entry name" value="PECTIN ACETYLESTERASE"/>
    <property type="match status" value="1"/>
</dbReference>
<comment type="function">
    <text evidence="1">Hydrolyzes acetyl esters in homogalacturonan regions of pectin. In type I primary cell wall, galacturonic acid residues of pectin can be acetylated at the O-2 and O-3 positions. Decreasing the degree of acetylation of pectin gels in vitro alters their physical properties.</text>
</comment>
<dbReference type="PANTHER" id="PTHR21562">
    <property type="entry name" value="NOTUM-RELATED"/>
    <property type="match status" value="1"/>
</dbReference>
<evidence type="ECO:0000256" key="1">
    <source>
        <dbReference type="ARBA" id="ARBA00003534"/>
    </source>
</evidence>
<evidence type="ECO:0000256" key="2">
    <source>
        <dbReference type="ARBA" id="ARBA00004191"/>
    </source>
</evidence>
<protein>
    <recommendedName>
        <fullName evidence="8">Pectin acetylesterase</fullName>
    </recommendedName>
</protein>
<keyword evidence="5" id="KW-0961">Cell wall biogenesis/degradation</keyword>
<dbReference type="Pfam" id="PF03283">
    <property type="entry name" value="PAE"/>
    <property type="match status" value="2"/>
</dbReference>
<dbReference type="GO" id="GO:0052793">
    <property type="term" value="F:pectin acetylesterase activity"/>
    <property type="evidence" value="ECO:0007669"/>
    <property type="project" value="TreeGrafter"/>
</dbReference>
<comment type="subcellular location">
    <subcellularLocation>
        <location evidence="2">Secreted</location>
        <location evidence="2">Cell wall</location>
    </subcellularLocation>
</comment>
<comment type="similarity">
    <text evidence="3">Belongs to the pectinacetylesterase family.</text>
</comment>
<keyword evidence="7" id="KW-1185">Reference proteome</keyword>
<keyword evidence="4" id="KW-0964">Secreted</keyword>
<dbReference type="Proteomes" id="UP001408789">
    <property type="component" value="Unassembled WGS sequence"/>
</dbReference>
<evidence type="ECO:0000313" key="6">
    <source>
        <dbReference type="EMBL" id="KAK9077771.1"/>
    </source>
</evidence>
<dbReference type="EMBL" id="JBCNJP010000007">
    <property type="protein sequence ID" value="KAK9077771.1"/>
    <property type="molecule type" value="Genomic_DNA"/>
</dbReference>
<accession>A0AAP0DMF8</accession>
<gene>
    <name evidence="6" type="ORF">SSX86_006109</name>
</gene>
<dbReference type="AlphaFoldDB" id="A0AAP0DMF8"/>
<name>A0AAP0DMF8_9ASTR</name>
<dbReference type="GO" id="GO:0071555">
    <property type="term" value="P:cell wall organization"/>
    <property type="evidence" value="ECO:0007669"/>
    <property type="project" value="UniProtKB-KW"/>
</dbReference>
<evidence type="ECO:0000256" key="4">
    <source>
        <dbReference type="ARBA" id="ARBA00022512"/>
    </source>
</evidence>
<evidence type="ECO:0000256" key="5">
    <source>
        <dbReference type="ARBA" id="ARBA00023316"/>
    </source>
</evidence>
<comment type="caution">
    <text evidence="6">The sequence shown here is derived from an EMBL/GenBank/DDBJ whole genome shotgun (WGS) entry which is preliminary data.</text>
</comment>
<dbReference type="GO" id="GO:0009505">
    <property type="term" value="C:plant-type cell wall"/>
    <property type="evidence" value="ECO:0007669"/>
    <property type="project" value="TreeGrafter"/>
</dbReference>
<proteinExistence type="inferred from homology"/>
<reference evidence="6 7" key="1">
    <citation type="submission" date="2024-04" db="EMBL/GenBank/DDBJ databases">
        <title>The reference genome of an endangered Asteraceae, Deinandra increscens subsp. villosa, native to the Central Coast of California.</title>
        <authorList>
            <person name="Guilliams M."/>
            <person name="Hasenstab-Lehman K."/>
            <person name="Meyer R."/>
            <person name="Mcevoy S."/>
        </authorList>
    </citation>
    <scope>NUCLEOTIDE SEQUENCE [LARGE SCALE GENOMIC DNA]</scope>
    <source>
        <tissue evidence="6">Leaf</tissue>
    </source>
</reference>
<keyword evidence="4" id="KW-0134">Cell wall</keyword>